<dbReference type="SUPFAM" id="SSF48179">
    <property type="entry name" value="6-phosphogluconate dehydrogenase C-terminal domain-like"/>
    <property type="match status" value="1"/>
</dbReference>
<dbReference type="InterPro" id="IPR011128">
    <property type="entry name" value="G3P_DH_NAD-dep_N"/>
</dbReference>
<comment type="pathway">
    <text evidence="7">Membrane lipid metabolism; glycerophospholipid metabolism.</text>
</comment>
<keyword evidence="2 7" id="KW-0444">Lipid biosynthesis</keyword>
<feature type="binding site" evidence="7">
    <location>
        <position position="273"/>
    </location>
    <ligand>
        <name>sn-glycerol 3-phosphate</name>
        <dbReference type="ChEBI" id="CHEBI:57597"/>
    </ligand>
</feature>
<dbReference type="PROSITE" id="PS00957">
    <property type="entry name" value="NAD_G3PDH"/>
    <property type="match status" value="1"/>
</dbReference>
<comment type="catalytic activity">
    <reaction evidence="7">
        <text>sn-glycerol 3-phosphate + NAD(+) = dihydroxyacetone phosphate + NADH + H(+)</text>
        <dbReference type="Rhea" id="RHEA:11092"/>
        <dbReference type="ChEBI" id="CHEBI:15378"/>
        <dbReference type="ChEBI" id="CHEBI:57540"/>
        <dbReference type="ChEBI" id="CHEBI:57597"/>
        <dbReference type="ChEBI" id="CHEBI:57642"/>
        <dbReference type="ChEBI" id="CHEBI:57945"/>
        <dbReference type="EC" id="1.1.1.94"/>
    </reaction>
</comment>
<feature type="domain" description="Glycerol-3-phosphate dehydrogenase NAD-dependent N-terminal" evidence="10">
    <location>
        <begin position="13"/>
        <end position="176"/>
    </location>
</feature>
<evidence type="ECO:0000313" key="13">
    <source>
        <dbReference type="Proteomes" id="UP000613030"/>
    </source>
</evidence>
<feature type="binding site" evidence="7">
    <location>
        <position position="158"/>
    </location>
    <ligand>
        <name>NADPH</name>
        <dbReference type="ChEBI" id="CHEBI:57783"/>
    </ligand>
</feature>
<comment type="function">
    <text evidence="7">Catalyzes the reduction of the glycolytic intermediate dihydroxyacetone phosphate (DHAP) to sn-glycerol 3-phosphate (G3P), the key precursor for phospholipid synthesis.</text>
</comment>
<comment type="caution">
    <text evidence="7">Lacks conserved residue(s) required for the propagation of feature annotation.</text>
</comment>
<keyword evidence="4 7" id="KW-0443">Lipid metabolism</keyword>
<comment type="caution">
    <text evidence="12">The sequence shown here is derived from an EMBL/GenBank/DDBJ whole genome shotgun (WGS) entry which is preliminary data.</text>
</comment>
<keyword evidence="6 7" id="KW-1208">Phospholipid metabolism</keyword>
<evidence type="ECO:0000256" key="8">
    <source>
        <dbReference type="RuleBase" id="RU000437"/>
    </source>
</evidence>
<dbReference type="PANTHER" id="PTHR11728">
    <property type="entry name" value="GLYCEROL-3-PHOSPHATE DEHYDROGENASE"/>
    <property type="match status" value="1"/>
</dbReference>
<feature type="binding site" evidence="7">
    <location>
        <position position="110"/>
    </location>
    <ligand>
        <name>sn-glycerol 3-phosphate</name>
        <dbReference type="ChEBI" id="CHEBI:57597"/>
    </ligand>
</feature>
<comment type="similarity">
    <text evidence="1 7 8">Belongs to the NAD-dependent glycerol-3-phosphate dehydrogenase family.</text>
</comment>
<comment type="catalytic activity">
    <reaction evidence="7 9">
        <text>sn-glycerol 3-phosphate + NADP(+) = dihydroxyacetone phosphate + NADPH + H(+)</text>
        <dbReference type="Rhea" id="RHEA:11096"/>
        <dbReference type="ChEBI" id="CHEBI:15378"/>
        <dbReference type="ChEBI" id="CHEBI:57597"/>
        <dbReference type="ChEBI" id="CHEBI:57642"/>
        <dbReference type="ChEBI" id="CHEBI:57783"/>
        <dbReference type="ChEBI" id="CHEBI:58349"/>
        <dbReference type="EC" id="1.1.1.94"/>
    </reaction>
</comment>
<feature type="binding site" evidence="7">
    <location>
        <position position="299"/>
    </location>
    <ligand>
        <name>NADPH</name>
        <dbReference type="ChEBI" id="CHEBI:57783"/>
    </ligand>
</feature>
<dbReference type="NCBIfam" id="NF000942">
    <property type="entry name" value="PRK00094.1-4"/>
    <property type="match status" value="1"/>
</dbReference>
<sequence length="355" mass="38591">MTSKSLSENDKPIGVIGAGNFGSVVANLLAQRRNVLLHVRDESTIERILKTRENRGHPMHPAITPTNDLGYLAEQCDVIFPIVPSLHFRAMMKNLSPHLHPYHILIHGTKGFDVSLPEGKTLDTMATLDRSMVKTISEVITEESVVVRVGCLAGPNLSKELAEGHPAATVVASHFNEVIQLGKRLLRTNHFQVYGNNDMVGVELAGVLKNVIAIAAGALSGLGYGENAKGLLVSRGMVEMVYLGRALGGNTKAFLGVAGVGDLVTTCNSSLSRNFTVGYRLAKGETLAEILNSTDEIAEGINTVKVAKKCADYYKVRAPITSTLYQVLFEDMTVKRALEYLMRYPLNVDIDFLTE</sequence>
<feature type="binding site" evidence="7">
    <location>
        <position position="209"/>
    </location>
    <ligand>
        <name>sn-glycerol 3-phosphate</name>
        <dbReference type="ChEBI" id="CHEBI:57597"/>
    </ligand>
</feature>
<feature type="binding site" evidence="7">
    <location>
        <position position="272"/>
    </location>
    <ligand>
        <name>sn-glycerol 3-phosphate</name>
        <dbReference type="ChEBI" id="CHEBI:57597"/>
    </ligand>
</feature>
<dbReference type="EMBL" id="JAERRB010000013">
    <property type="protein sequence ID" value="MBL0744946.1"/>
    <property type="molecule type" value="Genomic_DNA"/>
</dbReference>
<dbReference type="InterPro" id="IPR013328">
    <property type="entry name" value="6PGD_dom2"/>
</dbReference>
<feature type="active site" description="Proton acceptor" evidence="7">
    <location>
        <position position="209"/>
    </location>
</feature>
<dbReference type="Proteomes" id="UP000613030">
    <property type="component" value="Unassembled WGS sequence"/>
</dbReference>
<name>A0ABS1KZR1_9BACT</name>
<evidence type="ECO:0000256" key="7">
    <source>
        <dbReference type="HAMAP-Rule" id="MF_00394"/>
    </source>
</evidence>
<keyword evidence="7 8" id="KW-0520">NAD</keyword>
<comment type="subcellular location">
    <subcellularLocation>
        <location evidence="7">Cytoplasm</location>
    </subcellularLocation>
</comment>
<feature type="domain" description="Glycerol-3-phosphate dehydrogenase NAD-dependent C-terminal" evidence="11">
    <location>
        <begin position="198"/>
        <end position="338"/>
    </location>
</feature>
<dbReference type="Gene3D" id="3.40.50.720">
    <property type="entry name" value="NAD(P)-binding Rossmann-like Domain"/>
    <property type="match status" value="1"/>
</dbReference>
<feature type="binding site" evidence="7">
    <location>
        <position position="274"/>
    </location>
    <ligand>
        <name>sn-glycerol 3-phosphate</name>
        <dbReference type="ChEBI" id="CHEBI:57597"/>
    </ligand>
</feature>
<keyword evidence="7" id="KW-0521">NADP</keyword>
<keyword evidence="7" id="KW-0963">Cytoplasm</keyword>
<dbReference type="PIRSF" id="PIRSF000114">
    <property type="entry name" value="Glycerol-3-P_dh"/>
    <property type="match status" value="1"/>
</dbReference>
<dbReference type="PRINTS" id="PR00077">
    <property type="entry name" value="GPDHDRGNASE"/>
</dbReference>
<keyword evidence="3 7" id="KW-0560">Oxidoreductase</keyword>
<dbReference type="InterPro" id="IPR006109">
    <property type="entry name" value="G3P_DH_NAD-dep_C"/>
</dbReference>
<evidence type="ECO:0000256" key="5">
    <source>
        <dbReference type="ARBA" id="ARBA00023209"/>
    </source>
</evidence>
<feature type="binding site" evidence="7">
    <location>
        <position position="273"/>
    </location>
    <ligand>
        <name>NADPH</name>
        <dbReference type="ChEBI" id="CHEBI:57783"/>
    </ligand>
</feature>
<dbReference type="InterPro" id="IPR036291">
    <property type="entry name" value="NAD(P)-bd_dom_sf"/>
</dbReference>
<accession>A0ABS1KZR1</accession>
<feature type="binding site" evidence="7">
    <location>
        <position position="110"/>
    </location>
    <ligand>
        <name>NADPH</name>
        <dbReference type="ChEBI" id="CHEBI:57783"/>
    </ligand>
</feature>
<dbReference type="RefSeq" id="WP_202015010.1">
    <property type="nucleotide sequence ID" value="NZ_JAERRB010000013.1"/>
</dbReference>
<feature type="binding site" evidence="7">
    <location>
        <position position="262"/>
    </location>
    <ligand>
        <name>sn-glycerol 3-phosphate</name>
        <dbReference type="ChEBI" id="CHEBI:57597"/>
    </ligand>
</feature>
<evidence type="ECO:0000313" key="12">
    <source>
        <dbReference type="EMBL" id="MBL0744946.1"/>
    </source>
</evidence>
<dbReference type="EC" id="1.1.1.94" evidence="7"/>
<evidence type="ECO:0000256" key="3">
    <source>
        <dbReference type="ARBA" id="ARBA00023002"/>
    </source>
</evidence>
<keyword evidence="7" id="KW-0547">Nucleotide-binding</keyword>
<gene>
    <name evidence="7" type="primary">gpsA</name>
    <name evidence="12" type="ORF">JI741_27190</name>
</gene>
<dbReference type="NCBIfam" id="NF000940">
    <property type="entry name" value="PRK00094.1-2"/>
    <property type="match status" value="1"/>
</dbReference>
<dbReference type="SUPFAM" id="SSF51735">
    <property type="entry name" value="NAD(P)-binding Rossmann-fold domains"/>
    <property type="match status" value="1"/>
</dbReference>
<protein>
    <recommendedName>
        <fullName evidence="7">Glycerol-3-phosphate dehydrogenase [NAD(P)+]</fullName>
        <ecNumber evidence="7">1.1.1.94</ecNumber>
    </recommendedName>
    <alternativeName>
        <fullName evidence="7">NAD(P)(+)-dependent glycerol-3-phosphate dehydrogenase</fullName>
    </alternativeName>
    <alternativeName>
        <fullName evidence="7">NAD(P)H-dependent dihydroxyacetone-phosphate reductase</fullName>
    </alternativeName>
</protein>
<dbReference type="InterPro" id="IPR006168">
    <property type="entry name" value="G3P_DH_NAD-dep"/>
</dbReference>
<feature type="binding site" evidence="7">
    <location>
        <position position="297"/>
    </location>
    <ligand>
        <name>NADPH</name>
        <dbReference type="ChEBI" id="CHEBI:57783"/>
    </ligand>
</feature>
<feature type="binding site" evidence="7">
    <location>
        <position position="40"/>
    </location>
    <ligand>
        <name>NADPH</name>
        <dbReference type="ChEBI" id="CHEBI:57783"/>
    </ligand>
</feature>
<dbReference type="Pfam" id="PF07479">
    <property type="entry name" value="NAD_Gly3P_dh_C"/>
    <property type="match status" value="1"/>
</dbReference>
<evidence type="ECO:0000256" key="9">
    <source>
        <dbReference type="RuleBase" id="RU000439"/>
    </source>
</evidence>
<keyword evidence="5 7" id="KW-0594">Phospholipid biosynthesis</keyword>
<evidence type="ECO:0000256" key="1">
    <source>
        <dbReference type="ARBA" id="ARBA00011009"/>
    </source>
</evidence>
<evidence type="ECO:0000256" key="6">
    <source>
        <dbReference type="ARBA" id="ARBA00023264"/>
    </source>
</evidence>
<dbReference type="InterPro" id="IPR008927">
    <property type="entry name" value="6-PGluconate_DH-like_C_sf"/>
</dbReference>
<proteinExistence type="inferred from homology"/>
<dbReference type="PANTHER" id="PTHR11728:SF1">
    <property type="entry name" value="GLYCEROL-3-PHOSPHATE DEHYDROGENASE [NAD(+)] 2, CHLOROPLASTIC"/>
    <property type="match status" value="1"/>
</dbReference>
<dbReference type="Gene3D" id="1.10.1040.10">
    <property type="entry name" value="N-(1-d-carboxylethyl)-l-norvaline Dehydrogenase, domain 2"/>
    <property type="match status" value="1"/>
</dbReference>
<keyword evidence="13" id="KW-1185">Reference proteome</keyword>
<reference evidence="12 13" key="1">
    <citation type="submission" date="2021-01" db="EMBL/GenBank/DDBJ databases">
        <title>Chryseolinea sp. Jin1 Genome sequencing and assembly.</title>
        <authorList>
            <person name="Kim I."/>
        </authorList>
    </citation>
    <scope>NUCLEOTIDE SEQUENCE [LARGE SCALE GENOMIC DNA]</scope>
    <source>
        <strain evidence="12 13">Jin1</strain>
    </source>
</reference>
<evidence type="ECO:0000256" key="2">
    <source>
        <dbReference type="ARBA" id="ARBA00022516"/>
    </source>
</evidence>
<evidence type="ECO:0000259" key="11">
    <source>
        <dbReference type="Pfam" id="PF07479"/>
    </source>
</evidence>
<dbReference type="HAMAP" id="MF_00394">
    <property type="entry name" value="NAD_Glyc3P_dehydrog"/>
    <property type="match status" value="1"/>
</dbReference>
<evidence type="ECO:0000259" key="10">
    <source>
        <dbReference type="Pfam" id="PF01210"/>
    </source>
</evidence>
<evidence type="ECO:0000256" key="4">
    <source>
        <dbReference type="ARBA" id="ARBA00023098"/>
    </source>
</evidence>
<dbReference type="Pfam" id="PF01210">
    <property type="entry name" value="NAD_Gly3P_dh_N"/>
    <property type="match status" value="1"/>
</dbReference>
<feature type="binding site" evidence="7">
    <location>
        <position position="21"/>
    </location>
    <ligand>
        <name>NADPH</name>
        <dbReference type="ChEBI" id="CHEBI:57783"/>
    </ligand>
</feature>
<feature type="binding site" evidence="7">
    <location>
        <position position="154"/>
    </location>
    <ligand>
        <name>sn-glycerol 3-phosphate</name>
        <dbReference type="ChEBI" id="CHEBI:57597"/>
    </ligand>
</feature>
<organism evidence="12 13">
    <name type="scientific">Chryseolinea lacunae</name>
    <dbReference type="NCBI Taxonomy" id="2801331"/>
    <lineage>
        <taxon>Bacteria</taxon>
        <taxon>Pseudomonadati</taxon>
        <taxon>Bacteroidota</taxon>
        <taxon>Cytophagia</taxon>
        <taxon>Cytophagales</taxon>
        <taxon>Fulvivirgaceae</taxon>
        <taxon>Chryseolinea</taxon>
    </lineage>
</organism>